<evidence type="ECO:0000313" key="3">
    <source>
        <dbReference type="EMBL" id="KAH6598471.1"/>
    </source>
</evidence>
<dbReference type="EMBL" id="JAFCIX010000102">
    <property type="protein sequence ID" value="KAH6598471.1"/>
    <property type="molecule type" value="Genomic_DNA"/>
</dbReference>
<name>A0ABQ8FHM9_9FUNG</name>
<reference evidence="3 4" key="1">
    <citation type="submission" date="2021-02" db="EMBL/GenBank/DDBJ databases">
        <title>Variation within the Batrachochytrium salamandrivorans European outbreak.</title>
        <authorList>
            <person name="Kelly M."/>
            <person name="Pasmans F."/>
            <person name="Shea T.P."/>
            <person name="Munoz J.F."/>
            <person name="Carranza S."/>
            <person name="Cuomo C.A."/>
            <person name="Martel A."/>
        </authorList>
    </citation>
    <scope>NUCLEOTIDE SEQUENCE [LARGE SCALE GENOMIC DNA]</scope>
    <source>
        <strain evidence="3 4">AMFP18/2</strain>
    </source>
</reference>
<accession>A0ABQ8FHM9</accession>
<evidence type="ECO:0000256" key="2">
    <source>
        <dbReference type="SAM" id="MobiDB-lite"/>
    </source>
</evidence>
<feature type="coiled-coil region" evidence="1">
    <location>
        <begin position="194"/>
        <end position="228"/>
    </location>
</feature>
<gene>
    <name evidence="3" type="ORF">BASA50_003511</name>
</gene>
<proteinExistence type="predicted"/>
<feature type="compositionally biased region" description="Polar residues" evidence="2">
    <location>
        <begin position="2476"/>
        <end position="2497"/>
    </location>
</feature>
<keyword evidence="1" id="KW-0175">Coiled coil</keyword>
<dbReference type="Proteomes" id="UP001648503">
    <property type="component" value="Unassembled WGS sequence"/>
</dbReference>
<feature type="region of interest" description="Disordered" evidence="2">
    <location>
        <begin position="2608"/>
        <end position="2710"/>
    </location>
</feature>
<evidence type="ECO:0008006" key="5">
    <source>
        <dbReference type="Google" id="ProtNLM"/>
    </source>
</evidence>
<comment type="caution">
    <text evidence="3">The sequence shown here is derived from an EMBL/GenBank/DDBJ whole genome shotgun (WGS) entry which is preliminary data.</text>
</comment>
<feature type="region of interest" description="Disordered" evidence="2">
    <location>
        <begin position="2471"/>
        <end position="2506"/>
    </location>
</feature>
<evidence type="ECO:0000256" key="1">
    <source>
        <dbReference type="SAM" id="Coils"/>
    </source>
</evidence>
<evidence type="ECO:0000313" key="4">
    <source>
        <dbReference type="Proteomes" id="UP001648503"/>
    </source>
</evidence>
<feature type="region of interest" description="Disordered" evidence="2">
    <location>
        <begin position="2573"/>
        <end position="2595"/>
    </location>
</feature>
<protein>
    <recommendedName>
        <fullName evidence="5">Pericentrin/AKAP-450 centrosomal targeting domain-containing protein</fullName>
    </recommendedName>
</protein>
<sequence>MESITGLTSATEPHSGTDATTIVKVDDVVDSWVATGTGTVVVADGSASTIALRTILESAIPNPLKTELASLRLALDTCRRDKAALTEKVQAGDFERSLLSMALDATREDARTFQRLLLQLRYDPFSTLAVNAALQRKIGDMRLSIDSLTLESIHLKETIFEISKVRSATALESSQKSLQIDRISAENGLLVESVLAAQAALSDSARRIAELETENSAQRRTVAALEKSQPLPASRGAFSGQGDTPIQDMHSNSCEFCGFSSEEAFAEQLDANVRVASLSSQVDQLRQSSHQLNTTYTATLDQLVSERDHSTEVENDLSKLKIQYAILEESKNTSLKKMEAYMSLNEEHHNRITTQYSFLRDLTHTRLKESASSREHLYSQIEEFSALFKDILGIIWMLGTSLDEERQCRLRVERAKQEFSLENAILLKELQTRARLHDSRWSLFQKQAVELQKMSKSTIHGQSVDELAAKFSAASTILEKLIHTSQYEMVEASATSHLAGEARMLFLESRLAETETALADILMNDKRHREWYISLNSELPALETRMRSLHDSLQTYIQCHTDKKTTEALEKEVEIGHAAVTDLYEAQISRAIQPNRAVLAHSFPVNAAPAILSMYGRLWQTLGLGRSHPYLATAPVSEELVNHTSSVDTSRHLSIRNVFEQAASLISSDHPATNSTVITSDTSHSAADMVLRSLFQKDELICHLQRRVAELERENPVLSIKSTSIQDIAVVSDIPYNDSSCDKWTSTSDRPLSDLQEIPSESSQLNLICDETPTQLIPFRPIKVSPSLSNDEGSSTKSPKELALRNINQCTESSMQVGATPDDLSIFSETDHDQATTPSDLNLQDHVPYSTTTSLVDSGHKLFECKEQLEESTSQVAHLKSTMPNLEENLEEKSAIRLIPKNSVFVQTDEGNVHDGQVQTDDNLVWVSRDKWLQLEQERSFSDQRELDMKARIEKLISEHRSEIDILATEKHSVNNHLSDNIKTIGLMTTVLSEKTDLVLNLEATAKDLRCQIGVLEKNDESLRGQIVCLEGELATSAVEIDSCLLQIDDLKSQHRKKLEDLSCLLSPLAKAADLDMSDEVALGAWILAAVSAMQRVKPDYTDQFSQTCEYDNTENTVLMVDSCQQTPSSPTVPHSIDARREQTSVYVQCSLTDSVACESGNTGTEIYSTVLDLKSEAIELVAQLSKLRQIYQLLDLQIASFQKQSVESTSNSLPTKTNEVSPEYVTSDLYQQAIHSLSTKDQENTRLQETLSSQREQHLGELAKLTDELQGATEYSRALLINLKFSNHCLADTKERLLAENGSLRNEIARLHTANVDLARTSPTPSAAHCHCSILHNDERPSTRVITIPSGEFNINQSHQRFKQMVLRDKQGVSAWLDTIGISHRTAASEQKMTLMARKIYEYCEILVGLIDLVTALQTRRDCGGDMMIQWLSTFPVFQTMSHMVDITANAIKSDSIPAESSTNITFAQLLFGIARDARILESQAACSLSLVHVSSSSPLSTDQRLEMEPPIQEDSVSAHEQVLETIKAEHLEEKKRMADYCSSLLTQQSRLQAVVKHLTKKQLISRSEIQERDHQIALQQSHHMHLDSTEVCVQTDFFADSKATSEYIDASTTTIPPESVTVGMQTDLAESLTTSKLLEKTVPHAAFVKLQRKCGEQIKTIRKQQSDYEKLKMASQVANDSVSKSENASTTTTDHQIALQQSHRMSLNSTEVCVQTDFFADSKATSEYIDASTTTIPPESVTVGMQTDLAESLTTSKLLEKTVPHAAFVKLQRKCGEQIKTIRKQQSDYEKLKMASQVANDSVSKSENASTTTTDHQIALQQSHRMSLNSTEVCVQTDFFADSKATPEYIDASTTTMDHQIALQQSHRMPLSSTEVYVQTDLFADSKATSEYIDASTTTIPPESVTVGMQTDLAESLTTSKLLEKTVPHAAFVKLQRKCGEQIKTIRKQQSDYEKLKMASQVANDSVSKSENASTAKEDTDNVAKCRDCSQMLQKLASLQEQIVATVSERDTIQHNLTQMEHLRISDEASRQAELDLRASELARMETHYSKSVAEYQASALSRAAQIKQQKVVIQTYSKKFVQAESRMQELELQASHSASLALKQDKARIVSEREKLEAVELCKPLNMQICDLREKNSELSSLVAELQTASRVSISHVSTQTSRVSEKDVSESPPVILDQDTDENAKVINEYQKRIAFLETQLSSLKRLHRTTKLKQQQQHQSRESIMTQQMNLATLTHDTETALLKESLVIANRSQVLLESKISTLSRFSTNGIEHLRTYVRTFRSDMVDSIKDMRKMLDYLRSVVSHYKVVCESHSIKVDKVDSPTTSLSYQEQGTDPIYSVVSRFQYDSIRTLISHIQSALAMSVDPIKKHQDMLRPHFVVDLLSHICESLHTMMITVHSPDNMDLSCSLDLKTWLVARLNTESMYFADNAVHRNSTVRLNQSYMTDSGYTLPNVHHPLASIDTLKHSHDSSNAGQGSSPNLVLTHTANLPKSSSSHSLSAMSHPLTLSKPLMMDRGVTLSQPSFIPSGDSIDINVTTQPPEDEEIARRALEFDLELAQMKQHSQLASAQTAQTLSERYHRGASSPSLFPRLGQTLIEQTNETSKTANLVNSDSTYLRSTTQHSMASRPFQPRRTSRHSHISPHLGLQATNTRNGHHRQKSIPMHTGSPKSADRGRKSDFVISDTQNYQRENTGRIPSLTQPSQATATEAIGFSEQSLTEYPLSRRLFLGTTDKGLDCPMSVLLGSMGDTMFQQADSSTAPPQLQVDQPSLAPINTATLLLHAGMATTSQIDGDVDSDIQSLLDHDLAHMRDLTRRSIASTANTIRSATKLDSNMEDLHMDYTDSSKRPDVAATVAMSYDDIMCDDVMDSGHVPLLDIEMMKALTQESVEQTAQLLRQFERSPPR</sequence>
<organism evidence="3 4">
    <name type="scientific">Batrachochytrium salamandrivorans</name>
    <dbReference type="NCBI Taxonomy" id="1357716"/>
    <lineage>
        <taxon>Eukaryota</taxon>
        <taxon>Fungi</taxon>
        <taxon>Fungi incertae sedis</taxon>
        <taxon>Chytridiomycota</taxon>
        <taxon>Chytridiomycota incertae sedis</taxon>
        <taxon>Chytridiomycetes</taxon>
        <taxon>Rhizophydiales</taxon>
        <taxon>Rhizophydiales incertae sedis</taxon>
        <taxon>Batrachochytrium</taxon>
    </lineage>
</organism>
<keyword evidence="4" id="KW-1185">Reference proteome</keyword>
<feature type="compositionally biased region" description="Polar residues" evidence="2">
    <location>
        <begin position="2608"/>
        <end position="2630"/>
    </location>
</feature>